<dbReference type="GO" id="GO:0006565">
    <property type="term" value="P:L-serine catabolic process"/>
    <property type="evidence" value="ECO:0007669"/>
    <property type="project" value="TreeGrafter"/>
</dbReference>
<dbReference type="RefSeq" id="WP_211298808.1">
    <property type="nucleotide sequence ID" value="NZ_PVZF01000011.1"/>
</dbReference>
<name>A0A2T0QZR1_9ACTN</name>
<evidence type="ECO:0000259" key="4">
    <source>
        <dbReference type="Pfam" id="PF00291"/>
    </source>
</evidence>
<dbReference type="PANTHER" id="PTHR48078">
    <property type="entry name" value="THREONINE DEHYDRATASE, MITOCHONDRIAL-RELATED"/>
    <property type="match status" value="1"/>
</dbReference>
<evidence type="ECO:0000313" key="6">
    <source>
        <dbReference type="Proteomes" id="UP000238083"/>
    </source>
</evidence>
<evidence type="ECO:0000256" key="2">
    <source>
        <dbReference type="ARBA" id="ARBA00022898"/>
    </source>
</evidence>
<dbReference type="EMBL" id="PVZF01000011">
    <property type="protein sequence ID" value="PRY12177.1"/>
    <property type="molecule type" value="Genomic_DNA"/>
</dbReference>
<dbReference type="InterPro" id="IPR001926">
    <property type="entry name" value="TrpB-like_PALP"/>
</dbReference>
<dbReference type="Proteomes" id="UP000238083">
    <property type="component" value="Unassembled WGS sequence"/>
</dbReference>
<evidence type="ECO:0000256" key="1">
    <source>
        <dbReference type="ARBA" id="ARBA00001933"/>
    </source>
</evidence>
<comment type="cofactor">
    <cofactor evidence="1">
        <name>pyridoxal 5'-phosphate</name>
        <dbReference type="ChEBI" id="CHEBI:597326"/>
    </cofactor>
</comment>
<proteinExistence type="predicted"/>
<evidence type="ECO:0000256" key="3">
    <source>
        <dbReference type="ARBA" id="ARBA00023239"/>
    </source>
</evidence>
<sequence>MQTITAADVTTAATRTTGRVRRTPVLQVAPDLWLKLEFLQHTGTFKARGALNRQLAARERGELDPDRGVVAASGGNAGLAHAHAAAQLGVPATVFVPESAPVVKVRKLRDLGADVRLVGEQYAQAYEAAVAYADERGAVFCHAYDQPEVAAGAGTLALEVLQDVPDVDTVVVAVGGGGLFAGVAAGLDGAARVVAVEPTGAPTLHDALAAGEPVDVDVSGVAADSLGARRIGEIGFTVARRTNPVSLLVDDAAIVAARRDLWSRFRVVAEHGAAAAWAGLDAYHPADGERVVVVVCGANTDPADLG</sequence>
<organism evidence="5 6">
    <name type="scientific">Kineococcus rhizosphaerae</name>
    <dbReference type="NCBI Taxonomy" id="559628"/>
    <lineage>
        <taxon>Bacteria</taxon>
        <taxon>Bacillati</taxon>
        <taxon>Actinomycetota</taxon>
        <taxon>Actinomycetes</taxon>
        <taxon>Kineosporiales</taxon>
        <taxon>Kineosporiaceae</taxon>
        <taxon>Kineococcus</taxon>
    </lineage>
</organism>
<feature type="domain" description="Tryptophan synthase beta chain-like PALP" evidence="4">
    <location>
        <begin position="20"/>
        <end position="297"/>
    </location>
</feature>
<dbReference type="GO" id="GO:0006567">
    <property type="term" value="P:L-threonine catabolic process"/>
    <property type="evidence" value="ECO:0007669"/>
    <property type="project" value="TreeGrafter"/>
</dbReference>
<dbReference type="NCBIfam" id="NF006094">
    <property type="entry name" value="PRK08246.1"/>
    <property type="match status" value="1"/>
</dbReference>
<keyword evidence="3 5" id="KW-0456">Lyase</keyword>
<dbReference type="Pfam" id="PF00291">
    <property type="entry name" value="PALP"/>
    <property type="match status" value="1"/>
</dbReference>
<dbReference type="Gene3D" id="3.40.50.1100">
    <property type="match status" value="2"/>
</dbReference>
<dbReference type="SUPFAM" id="SSF53686">
    <property type="entry name" value="Tryptophan synthase beta subunit-like PLP-dependent enzymes"/>
    <property type="match status" value="1"/>
</dbReference>
<comment type="caution">
    <text evidence="5">The sequence shown here is derived from an EMBL/GenBank/DDBJ whole genome shotgun (WGS) entry which is preliminary data.</text>
</comment>
<evidence type="ECO:0000313" key="5">
    <source>
        <dbReference type="EMBL" id="PRY12177.1"/>
    </source>
</evidence>
<keyword evidence="2" id="KW-0663">Pyridoxal phosphate</keyword>
<dbReference type="InterPro" id="IPR050147">
    <property type="entry name" value="Ser/Thr_Dehydratase"/>
</dbReference>
<reference evidence="5 6" key="1">
    <citation type="submission" date="2018-03" db="EMBL/GenBank/DDBJ databases">
        <title>Genomic Encyclopedia of Archaeal and Bacterial Type Strains, Phase II (KMG-II): from individual species to whole genera.</title>
        <authorList>
            <person name="Goeker M."/>
        </authorList>
    </citation>
    <scope>NUCLEOTIDE SEQUENCE [LARGE SCALE GENOMIC DNA]</scope>
    <source>
        <strain evidence="5 6">DSM 19711</strain>
    </source>
</reference>
<dbReference type="GO" id="GO:0004794">
    <property type="term" value="F:threonine deaminase activity"/>
    <property type="evidence" value="ECO:0007669"/>
    <property type="project" value="TreeGrafter"/>
</dbReference>
<dbReference type="PANTHER" id="PTHR48078:SF6">
    <property type="entry name" value="L-THREONINE DEHYDRATASE CATABOLIC TDCB"/>
    <property type="match status" value="1"/>
</dbReference>
<dbReference type="GO" id="GO:0009097">
    <property type="term" value="P:isoleucine biosynthetic process"/>
    <property type="evidence" value="ECO:0007669"/>
    <property type="project" value="TreeGrafter"/>
</dbReference>
<dbReference type="InterPro" id="IPR036052">
    <property type="entry name" value="TrpB-like_PALP_sf"/>
</dbReference>
<protein>
    <submittedName>
        <fullName evidence="5">L-threonine ammonia-lyase</fullName>
    </submittedName>
</protein>
<dbReference type="GO" id="GO:0003941">
    <property type="term" value="F:L-serine ammonia-lyase activity"/>
    <property type="evidence" value="ECO:0007669"/>
    <property type="project" value="TreeGrafter"/>
</dbReference>
<accession>A0A2T0QZR1</accession>
<gene>
    <name evidence="5" type="ORF">CLV37_111134</name>
</gene>
<keyword evidence="6" id="KW-1185">Reference proteome</keyword>
<dbReference type="AlphaFoldDB" id="A0A2T0QZR1"/>